<feature type="transmembrane region" description="Helical" evidence="8">
    <location>
        <begin position="165"/>
        <end position="193"/>
    </location>
</feature>
<feature type="transmembrane region" description="Helical" evidence="8">
    <location>
        <begin position="72"/>
        <end position="91"/>
    </location>
</feature>
<comment type="subcellular location">
    <subcellularLocation>
        <location evidence="1">Cell membrane</location>
        <topology evidence="1">Multi-pass membrane protein</topology>
    </subcellularLocation>
</comment>
<feature type="transmembrane region" description="Helical" evidence="8">
    <location>
        <begin position="235"/>
        <end position="258"/>
    </location>
</feature>
<evidence type="ECO:0008006" key="11">
    <source>
        <dbReference type="Google" id="ProtNLM"/>
    </source>
</evidence>
<feature type="transmembrane region" description="Helical" evidence="8">
    <location>
        <begin position="131"/>
        <end position="153"/>
    </location>
</feature>
<name>A0A4R3YRW9_9GAMM</name>
<dbReference type="PANTHER" id="PTHR36838">
    <property type="entry name" value="AUXIN EFFLUX CARRIER FAMILY PROTEIN"/>
    <property type="match status" value="1"/>
</dbReference>
<keyword evidence="10" id="KW-1185">Reference proteome</keyword>
<feature type="transmembrane region" description="Helical" evidence="8">
    <location>
        <begin position="205"/>
        <end position="223"/>
    </location>
</feature>
<evidence type="ECO:0000313" key="10">
    <source>
        <dbReference type="Proteomes" id="UP000295719"/>
    </source>
</evidence>
<sequence length="318" mass="33705">MSVFAASLWNQITLSLPLFVLIILGYCLVRIGKWPASITDGLTRFVFSLALPAMLFRLMSGFASGPAVDTRLLIAFFGSCLLVFIAGRLIARYCFKLDGVSGSVFALSGIFSNNVMLGVPLATLMLGEESIPAVALVLMFNGLILWTLVTVSVEWARNGSPSMQGFVSTAIGVVKNPLIIGILSGVIFSFLHLPLPEFIDKPLDMLGDVAAPLALITLGMGLAEYHIGEDWQISVAICVLKLLVQPLAVWGLAVMLGLPDMETRAVVLLGSMAVGINVYLMSRQFNALGNATAASLVMSTALAAITTPVILALMGVGI</sequence>
<dbReference type="Pfam" id="PF03547">
    <property type="entry name" value="Mem_trans"/>
    <property type="match status" value="1"/>
</dbReference>
<evidence type="ECO:0000256" key="7">
    <source>
        <dbReference type="ARBA" id="ARBA00023136"/>
    </source>
</evidence>
<dbReference type="Proteomes" id="UP000295719">
    <property type="component" value="Unassembled WGS sequence"/>
</dbReference>
<dbReference type="InterPro" id="IPR004776">
    <property type="entry name" value="Mem_transp_PIN-like"/>
</dbReference>
<comment type="caution">
    <text evidence="9">The sequence shown here is derived from an EMBL/GenBank/DDBJ whole genome shotgun (WGS) entry which is preliminary data.</text>
</comment>
<proteinExistence type="inferred from homology"/>
<evidence type="ECO:0000256" key="1">
    <source>
        <dbReference type="ARBA" id="ARBA00004651"/>
    </source>
</evidence>
<keyword evidence="7 8" id="KW-0472">Membrane</keyword>
<keyword evidence="5 8" id="KW-0812">Transmembrane</keyword>
<accession>A0A4R3YRW9</accession>
<evidence type="ECO:0000256" key="3">
    <source>
        <dbReference type="ARBA" id="ARBA00022448"/>
    </source>
</evidence>
<feature type="transmembrane region" description="Helical" evidence="8">
    <location>
        <begin position="12"/>
        <end position="29"/>
    </location>
</feature>
<evidence type="ECO:0000256" key="5">
    <source>
        <dbReference type="ARBA" id="ARBA00022692"/>
    </source>
</evidence>
<evidence type="ECO:0000256" key="4">
    <source>
        <dbReference type="ARBA" id="ARBA00022475"/>
    </source>
</evidence>
<dbReference type="GO" id="GO:0005886">
    <property type="term" value="C:plasma membrane"/>
    <property type="evidence" value="ECO:0007669"/>
    <property type="project" value="UniProtKB-SubCell"/>
</dbReference>
<feature type="transmembrane region" description="Helical" evidence="8">
    <location>
        <begin position="41"/>
        <end position="60"/>
    </location>
</feature>
<evidence type="ECO:0000313" key="9">
    <source>
        <dbReference type="EMBL" id="TCV95637.1"/>
    </source>
</evidence>
<dbReference type="AlphaFoldDB" id="A0A4R3YRW9"/>
<keyword evidence="3" id="KW-0813">Transport</keyword>
<feature type="transmembrane region" description="Helical" evidence="8">
    <location>
        <begin position="103"/>
        <end position="125"/>
    </location>
</feature>
<evidence type="ECO:0000256" key="8">
    <source>
        <dbReference type="SAM" id="Phobius"/>
    </source>
</evidence>
<evidence type="ECO:0000256" key="6">
    <source>
        <dbReference type="ARBA" id="ARBA00022989"/>
    </source>
</evidence>
<dbReference type="OrthoDB" id="3435874at2"/>
<keyword evidence="4" id="KW-1003">Cell membrane</keyword>
<comment type="similarity">
    <text evidence="2">Belongs to the auxin efflux carrier (TC 2.A.69) family.</text>
</comment>
<dbReference type="InterPro" id="IPR038770">
    <property type="entry name" value="Na+/solute_symporter_sf"/>
</dbReference>
<organism evidence="9 10">
    <name type="scientific">Biostraticola tofi</name>
    <dbReference type="NCBI Taxonomy" id="466109"/>
    <lineage>
        <taxon>Bacteria</taxon>
        <taxon>Pseudomonadati</taxon>
        <taxon>Pseudomonadota</taxon>
        <taxon>Gammaproteobacteria</taxon>
        <taxon>Enterobacterales</taxon>
        <taxon>Bruguierivoracaceae</taxon>
        <taxon>Biostraticola</taxon>
    </lineage>
</organism>
<evidence type="ECO:0000256" key="2">
    <source>
        <dbReference type="ARBA" id="ARBA00010145"/>
    </source>
</evidence>
<protein>
    <recommendedName>
        <fullName evidence="11">AEC family transporter</fullName>
    </recommendedName>
</protein>
<keyword evidence="6 8" id="KW-1133">Transmembrane helix</keyword>
<dbReference type="RefSeq" id="WP_131865733.1">
    <property type="nucleotide sequence ID" value="NZ_SMCR01000005.1"/>
</dbReference>
<feature type="transmembrane region" description="Helical" evidence="8">
    <location>
        <begin position="264"/>
        <end position="281"/>
    </location>
</feature>
<reference evidence="9 10" key="1">
    <citation type="submission" date="2019-03" db="EMBL/GenBank/DDBJ databases">
        <title>Genomic Encyclopedia of Type Strains, Phase IV (KMG-IV): sequencing the most valuable type-strain genomes for metagenomic binning, comparative biology and taxonomic classification.</title>
        <authorList>
            <person name="Goeker M."/>
        </authorList>
    </citation>
    <scope>NUCLEOTIDE SEQUENCE [LARGE SCALE GENOMIC DNA]</scope>
    <source>
        <strain evidence="9 10">DSM 19580</strain>
    </source>
</reference>
<gene>
    <name evidence="9" type="ORF">EDC52_105240</name>
</gene>
<dbReference type="Gene3D" id="1.20.1530.20">
    <property type="match status" value="1"/>
</dbReference>
<dbReference type="EMBL" id="SMCR01000005">
    <property type="protein sequence ID" value="TCV95637.1"/>
    <property type="molecule type" value="Genomic_DNA"/>
</dbReference>
<dbReference type="PANTHER" id="PTHR36838:SF3">
    <property type="entry name" value="TRANSPORTER AUXIN EFFLUX CARRIER EC FAMILY"/>
    <property type="match status" value="1"/>
</dbReference>
<dbReference type="GO" id="GO:0055085">
    <property type="term" value="P:transmembrane transport"/>
    <property type="evidence" value="ECO:0007669"/>
    <property type="project" value="InterPro"/>
</dbReference>
<feature type="transmembrane region" description="Helical" evidence="8">
    <location>
        <begin position="293"/>
        <end position="316"/>
    </location>
</feature>